<evidence type="ECO:0000256" key="6">
    <source>
        <dbReference type="ARBA" id="ARBA00062515"/>
    </source>
</evidence>
<dbReference type="Gene3D" id="3.40.190.10">
    <property type="entry name" value="Periplasmic binding protein-like II"/>
    <property type="match status" value="2"/>
</dbReference>
<evidence type="ECO:0000256" key="4">
    <source>
        <dbReference type="ARBA" id="ARBA00022723"/>
    </source>
</evidence>
<feature type="binding site" evidence="7">
    <location>
        <position position="171"/>
    </location>
    <ligand>
        <name>molybdate</name>
        <dbReference type="ChEBI" id="CHEBI:36264"/>
    </ligand>
</feature>
<evidence type="ECO:0000256" key="7">
    <source>
        <dbReference type="PIRSR" id="PIRSR004846-1"/>
    </source>
</evidence>
<dbReference type="InterPro" id="IPR005950">
    <property type="entry name" value="ModA"/>
</dbReference>
<dbReference type="PROSITE" id="PS51257">
    <property type="entry name" value="PROKAR_LIPOPROTEIN"/>
    <property type="match status" value="1"/>
</dbReference>
<feature type="binding site" evidence="7">
    <location>
        <position position="61"/>
    </location>
    <ligand>
        <name>molybdate</name>
        <dbReference type="ChEBI" id="CHEBI:36264"/>
    </ligand>
</feature>
<comment type="caution">
    <text evidence="8">The sequence shown here is derived from an EMBL/GenBank/DDBJ whole genome shotgun (WGS) entry which is preliminary data.</text>
</comment>
<dbReference type="GO" id="GO:0030973">
    <property type="term" value="F:molybdate ion binding"/>
    <property type="evidence" value="ECO:0007669"/>
    <property type="project" value="TreeGrafter"/>
</dbReference>
<dbReference type="EMBL" id="JACHGJ010000002">
    <property type="protein sequence ID" value="MBB6480138.1"/>
    <property type="molecule type" value="Genomic_DNA"/>
</dbReference>
<dbReference type="Pfam" id="PF08139">
    <property type="entry name" value="LPAM_1"/>
    <property type="match status" value="1"/>
</dbReference>
<feature type="binding site" evidence="7">
    <location>
        <position position="189"/>
    </location>
    <ligand>
        <name>molybdate</name>
        <dbReference type="ChEBI" id="CHEBI:36264"/>
    </ligand>
</feature>
<evidence type="ECO:0000256" key="1">
    <source>
        <dbReference type="ARBA" id="ARBA00009175"/>
    </source>
</evidence>
<dbReference type="AlphaFoldDB" id="A0A841RBT6"/>
<dbReference type="Proteomes" id="UP000587760">
    <property type="component" value="Unassembled WGS sequence"/>
</dbReference>
<name>A0A841RBT6_9SPIO</name>
<dbReference type="PANTHER" id="PTHR30632">
    <property type="entry name" value="MOLYBDATE-BINDING PERIPLASMIC PROTEIN"/>
    <property type="match status" value="1"/>
</dbReference>
<dbReference type="GO" id="GO:0030288">
    <property type="term" value="C:outer membrane-bounded periplasmic space"/>
    <property type="evidence" value="ECO:0007669"/>
    <property type="project" value="TreeGrafter"/>
</dbReference>
<reference evidence="8 9" key="1">
    <citation type="submission" date="2020-08" db="EMBL/GenBank/DDBJ databases">
        <title>Genomic Encyclopedia of Type Strains, Phase IV (KMG-IV): sequencing the most valuable type-strain genomes for metagenomic binning, comparative biology and taxonomic classification.</title>
        <authorList>
            <person name="Goeker M."/>
        </authorList>
    </citation>
    <scope>NUCLEOTIDE SEQUENCE [LARGE SCALE GENOMIC DNA]</scope>
    <source>
        <strain evidence="8 9">DSM 2461</strain>
    </source>
</reference>
<dbReference type="PANTHER" id="PTHR30632:SF17">
    <property type="entry name" value="MOLYBDATE-BINDING PROTEIN MODA"/>
    <property type="match status" value="1"/>
</dbReference>
<evidence type="ECO:0000313" key="8">
    <source>
        <dbReference type="EMBL" id="MBB6480138.1"/>
    </source>
</evidence>
<evidence type="ECO:0000256" key="3">
    <source>
        <dbReference type="ARBA" id="ARBA00022505"/>
    </source>
</evidence>
<dbReference type="InterPro" id="IPR010916">
    <property type="entry name" value="TonB_box_CS"/>
</dbReference>
<feature type="binding site" evidence="7">
    <location>
        <position position="144"/>
    </location>
    <ligand>
        <name>molybdate</name>
        <dbReference type="ChEBI" id="CHEBI:36264"/>
    </ligand>
</feature>
<comment type="similarity">
    <text evidence="1">Belongs to the bacterial solute-binding protein ModA family.</text>
</comment>
<dbReference type="SUPFAM" id="SSF53850">
    <property type="entry name" value="Periplasmic binding protein-like II"/>
    <property type="match status" value="1"/>
</dbReference>
<dbReference type="RefSeq" id="WP_184745991.1">
    <property type="nucleotide sequence ID" value="NZ_JACHGJ010000002.1"/>
</dbReference>
<dbReference type="InterPro" id="IPR050682">
    <property type="entry name" value="ModA/WtpA"/>
</dbReference>
<accession>A0A841RBT6</accession>
<protein>
    <recommendedName>
        <fullName evidence="2">Type IV secretion system putative lipoprotein virB7</fullName>
    </recommendedName>
</protein>
<dbReference type="GO" id="GO:0015689">
    <property type="term" value="P:molybdate ion transport"/>
    <property type="evidence" value="ECO:0007669"/>
    <property type="project" value="InterPro"/>
</dbReference>
<keyword evidence="9" id="KW-1185">Reference proteome</keyword>
<dbReference type="GO" id="GO:1901359">
    <property type="term" value="F:tungstate binding"/>
    <property type="evidence" value="ECO:0007669"/>
    <property type="project" value="UniProtKB-ARBA"/>
</dbReference>
<proteinExistence type="inferred from homology"/>
<dbReference type="PIRSF" id="PIRSF004846">
    <property type="entry name" value="ModA"/>
    <property type="match status" value="1"/>
</dbReference>
<dbReference type="Pfam" id="PF13531">
    <property type="entry name" value="SBP_bac_11"/>
    <property type="match status" value="1"/>
</dbReference>
<dbReference type="PROSITE" id="PS00430">
    <property type="entry name" value="TONB_DEPENDENT_REC_1"/>
    <property type="match status" value="1"/>
</dbReference>
<sequence>MKRYPVLILLIAAMLTGCSGKNDSETITVFAAASTSDIMEGISVQFRKDGGSEVRISSASSGMLARQIEQGAEPDIYISASESWMDFVRDLGVTEEILLLMGNRLVLIAPEDSSLDPFKLDENTNLPEISKGWFSMGDPDHVPAGRYGEEALKYYRWYEDLKPRILPAPNVRAALSVVELDEADLGIVYLSDAMKSEMVKILSLFPEESHSPIRYYCVLLRNSGKAARVFFQYIQSAAEVEEMIEDSGFTRSVN</sequence>
<keyword evidence="3 7" id="KW-0500">Molybdenum</keyword>
<feature type="binding site" evidence="7">
    <location>
        <position position="34"/>
    </location>
    <ligand>
        <name>molybdate</name>
        <dbReference type="ChEBI" id="CHEBI:36264"/>
    </ligand>
</feature>
<evidence type="ECO:0000256" key="5">
    <source>
        <dbReference type="ARBA" id="ARBA00022729"/>
    </source>
</evidence>
<organism evidence="8 9">
    <name type="scientific">Spirochaeta isovalerica</name>
    <dbReference type="NCBI Taxonomy" id="150"/>
    <lineage>
        <taxon>Bacteria</taxon>
        <taxon>Pseudomonadati</taxon>
        <taxon>Spirochaetota</taxon>
        <taxon>Spirochaetia</taxon>
        <taxon>Spirochaetales</taxon>
        <taxon>Spirochaetaceae</taxon>
        <taxon>Spirochaeta</taxon>
    </lineage>
</organism>
<dbReference type="NCBIfam" id="TIGR01256">
    <property type="entry name" value="modA"/>
    <property type="match status" value="1"/>
</dbReference>
<evidence type="ECO:0000313" key="9">
    <source>
        <dbReference type="Proteomes" id="UP000587760"/>
    </source>
</evidence>
<evidence type="ECO:0000256" key="2">
    <source>
        <dbReference type="ARBA" id="ARBA00017922"/>
    </source>
</evidence>
<keyword evidence="4 7" id="KW-0479">Metal-binding</keyword>
<keyword evidence="5" id="KW-0732">Signal</keyword>
<gene>
    <name evidence="8" type="ORF">HNR50_001796</name>
</gene>
<comment type="subunit">
    <text evidence="6">The complex is composed of two ATP-binding proteins (ModC), two transmembrane proteins (ModB) and a solute-binding protein (ModA).</text>
</comment>
<dbReference type="InterPro" id="IPR012640">
    <property type="entry name" value="Membr_lipoprot_lipid_attach_CS"/>
</dbReference>
<dbReference type="FunFam" id="3.40.190.10:FF:000035">
    <property type="entry name" value="Molybdate ABC transporter substrate-binding protein"/>
    <property type="match status" value="1"/>
</dbReference>
<dbReference type="GO" id="GO:0046872">
    <property type="term" value="F:metal ion binding"/>
    <property type="evidence" value="ECO:0007669"/>
    <property type="project" value="UniProtKB-KW"/>
</dbReference>